<accession>A0A8D2MJS7</accession>
<evidence type="ECO:0000256" key="4">
    <source>
        <dbReference type="ARBA" id="ARBA00023040"/>
    </source>
</evidence>
<feature type="transmembrane region" description="Helical" evidence="8">
    <location>
        <begin position="37"/>
        <end position="57"/>
    </location>
</feature>
<name>A0A8D2MJS7_ZONAL</name>
<dbReference type="GO" id="GO:0005886">
    <property type="term" value="C:plasma membrane"/>
    <property type="evidence" value="ECO:0007669"/>
    <property type="project" value="TreeGrafter"/>
</dbReference>
<dbReference type="InterPro" id="IPR017452">
    <property type="entry name" value="GPCR_Rhodpsn_7TM"/>
</dbReference>
<feature type="transmembrane region" description="Helical" evidence="8">
    <location>
        <begin position="153"/>
        <end position="176"/>
    </location>
</feature>
<protein>
    <recommendedName>
        <fullName evidence="9">G-protein coupled receptors family 1 profile domain-containing protein</fullName>
    </recommendedName>
</protein>
<reference evidence="10" key="2">
    <citation type="submission" date="2025-09" db="UniProtKB">
        <authorList>
            <consortium name="Ensembl"/>
        </authorList>
    </citation>
    <scope>IDENTIFICATION</scope>
</reference>
<feature type="transmembrane region" description="Helical" evidence="8">
    <location>
        <begin position="231"/>
        <end position="251"/>
    </location>
</feature>
<keyword evidence="4" id="KW-0297">G-protein coupled receptor</keyword>
<evidence type="ECO:0000256" key="3">
    <source>
        <dbReference type="ARBA" id="ARBA00022989"/>
    </source>
</evidence>
<evidence type="ECO:0000313" key="10">
    <source>
        <dbReference type="Ensembl" id="ENSZALP00000008328.1"/>
    </source>
</evidence>
<reference evidence="10" key="1">
    <citation type="submission" date="2025-08" db="UniProtKB">
        <authorList>
            <consortium name="Ensembl"/>
        </authorList>
    </citation>
    <scope>IDENTIFICATION</scope>
</reference>
<evidence type="ECO:0000256" key="5">
    <source>
        <dbReference type="ARBA" id="ARBA00023136"/>
    </source>
</evidence>
<keyword evidence="2 8" id="KW-0812">Transmembrane</keyword>
<evidence type="ECO:0000256" key="2">
    <source>
        <dbReference type="ARBA" id="ARBA00022692"/>
    </source>
</evidence>
<comment type="subcellular location">
    <subcellularLocation>
        <location evidence="1">Membrane</location>
        <topology evidence="1">Multi-pass membrane protein</topology>
    </subcellularLocation>
</comment>
<keyword evidence="3 8" id="KW-1133">Transmembrane helix</keyword>
<evidence type="ECO:0000256" key="8">
    <source>
        <dbReference type="SAM" id="Phobius"/>
    </source>
</evidence>
<keyword evidence="5 8" id="KW-0472">Membrane</keyword>
<evidence type="ECO:0000256" key="6">
    <source>
        <dbReference type="ARBA" id="ARBA00023170"/>
    </source>
</evidence>
<dbReference type="PROSITE" id="PS50262">
    <property type="entry name" value="G_PROTEIN_RECEP_F1_2"/>
    <property type="match status" value="1"/>
</dbReference>
<dbReference type="Gene3D" id="1.20.1070.10">
    <property type="entry name" value="Rhodopsin 7-helix transmembrane proteins"/>
    <property type="match status" value="1"/>
</dbReference>
<evidence type="ECO:0000259" key="9">
    <source>
        <dbReference type="PROSITE" id="PS50262"/>
    </source>
</evidence>
<organism evidence="10 11">
    <name type="scientific">Zonotrichia albicollis</name>
    <name type="common">White-throated sparrow</name>
    <name type="synonym">Fringilla albicollis</name>
    <dbReference type="NCBI Taxonomy" id="44394"/>
    <lineage>
        <taxon>Eukaryota</taxon>
        <taxon>Metazoa</taxon>
        <taxon>Chordata</taxon>
        <taxon>Craniata</taxon>
        <taxon>Vertebrata</taxon>
        <taxon>Euteleostomi</taxon>
        <taxon>Archelosauria</taxon>
        <taxon>Archosauria</taxon>
        <taxon>Dinosauria</taxon>
        <taxon>Saurischia</taxon>
        <taxon>Theropoda</taxon>
        <taxon>Coelurosauria</taxon>
        <taxon>Aves</taxon>
        <taxon>Neognathae</taxon>
        <taxon>Neoaves</taxon>
        <taxon>Telluraves</taxon>
        <taxon>Australaves</taxon>
        <taxon>Passeriformes</taxon>
        <taxon>Passerellidae</taxon>
        <taxon>Zonotrichia</taxon>
    </lineage>
</organism>
<keyword evidence="11" id="KW-1185">Reference proteome</keyword>
<keyword evidence="7" id="KW-0807">Transducer</keyword>
<dbReference type="GO" id="GO:0004930">
    <property type="term" value="F:G protein-coupled receptor activity"/>
    <property type="evidence" value="ECO:0007669"/>
    <property type="project" value="UniProtKB-KW"/>
</dbReference>
<sequence length="339" mass="37119">PHGPSLDSPTTDCPSTLTTARATSHCLPSVHPCGSAYVTLPICLSGLAGNGAVLWVLRVCIHRDTMKPITAYIFVLAIINFLFLIFMVPSFLLFLQEDFSCSSIMSPASIRFLFLLFQMFHSIGLYQLTAISIERGRSMLCPPGLFCHLPQGLSWVVVSAMLWALSITAIAAISAVNSLCQSQEHKLCCRGALISLYILNFLVFAPSMVISSTIFFIHFKGSSQQQQSKSLDIIVFLTVLLTLALSLWNFLQQLGYTTVSPRVVLLFACMHSSLNPFIYISVTKCWRCCSMGSLRECLQNVFEEPEGSTAPSNDATMDTRALSLLNPSGAPMQDHGAVT</sequence>
<dbReference type="PANTHER" id="PTHR11334:SF68">
    <property type="entry name" value="G-PROTEIN COUPLED RECEPTORS FAMILY 1 PROFILE DOMAIN-CONTAINING PROTEIN-RELATED"/>
    <property type="match status" value="1"/>
</dbReference>
<dbReference type="Ensembl" id="ENSZALT00000011757.1">
    <property type="protein sequence ID" value="ENSZALP00000008328.1"/>
    <property type="gene ID" value="ENSZALG00000007261.1"/>
</dbReference>
<evidence type="ECO:0000313" key="11">
    <source>
        <dbReference type="Proteomes" id="UP000694413"/>
    </source>
</evidence>
<feature type="domain" description="G-protein coupled receptors family 1 profile" evidence="9">
    <location>
        <begin position="49"/>
        <end position="279"/>
    </location>
</feature>
<dbReference type="SUPFAM" id="SSF81321">
    <property type="entry name" value="Family A G protein-coupled receptor-like"/>
    <property type="match status" value="1"/>
</dbReference>
<dbReference type="PANTHER" id="PTHR11334">
    <property type="entry name" value="MAS-RELATED G-PROTEIN COUPLED RECEPTOR"/>
    <property type="match status" value="1"/>
</dbReference>
<feature type="transmembrane region" description="Helical" evidence="8">
    <location>
        <begin position="263"/>
        <end position="282"/>
    </location>
</feature>
<evidence type="ECO:0000256" key="7">
    <source>
        <dbReference type="ARBA" id="ARBA00023224"/>
    </source>
</evidence>
<dbReference type="Proteomes" id="UP000694413">
    <property type="component" value="Unassembled WGS sequence"/>
</dbReference>
<dbReference type="InterPro" id="IPR000276">
    <property type="entry name" value="GPCR_Rhodpsn"/>
</dbReference>
<feature type="transmembrane region" description="Helical" evidence="8">
    <location>
        <begin position="196"/>
        <end position="219"/>
    </location>
</feature>
<evidence type="ECO:0000256" key="1">
    <source>
        <dbReference type="ARBA" id="ARBA00004141"/>
    </source>
</evidence>
<dbReference type="AlphaFoldDB" id="A0A8D2MJS7"/>
<feature type="transmembrane region" description="Helical" evidence="8">
    <location>
        <begin position="69"/>
        <end position="92"/>
    </location>
</feature>
<keyword evidence="6" id="KW-0675">Receptor</keyword>
<proteinExistence type="predicted"/>
<dbReference type="PRINTS" id="PR00237">
    <property type="entry name" value="GPCRRHODOPSN"/>
</dbReference>
<dbReference type="InterPro" id="IPR026234">
    <property type="entry name" value="MRGPCRFAMILY"/>
</dbReference>